<dbReference type="KEGG" id="cii:CIMIT_02905"/>
<dbReference type="RefSeq" id="WP_038588869.1">
    <property type="nucleotide sequence ID" value="NZ_CP009211.1"/>
</dbReference>
<dbReference type="HOGENOM" id="CLU_155928_4_0_11"/>
<dbReference type="eggNOG" id="ENOG50325R7">
    <property type="taxonomic scope" value="Bacteria"/>
</dbReference>
<evidence type="ECO:0000313" key="3">
    <source>
        <dbReference type="Proteomes" id="UP000028780"/>
    </source>
</evidence>
<protein>
    <submittedName>
        <fullName evidence="2">Anti-sigma factor</fullName>
    </submittedName>
</protein>
<proteinExistence type="predicted"/>
<dbReference type="Proteomes" id="UP000028780">
    <property type="component" value="Chromosome"/>
</dbReference>
<accession>A0A076NEZ4</accession>
<dbReference type="AlphaFoldDB" id="A0A076NEZ4"/>
<sequence length="92" mass="10442">MDTPNNHCEAADCTEVHALLCELFDPSTTPERVEEIRVRVKACPHCFGQLESEEAVRRIVRSCCGQAHAPEPLRKRIIASLSSVTYTEIRYR</sequence>
<dbReference type="STRING" id="156978.CIMIT_02905"/>
<name>A0A076NEZ4_9CORY</name>
<reference evidence="1 3" key="1">
    <citation type="submission" date="2014-08" db="EMBL/GenBank/DDBJ databases">
        <title>Complete genome sequence of Corynebacterium imitans DSM 44264, isolated from a five-month-old boy with suspected pharyngeal diphtheria.</title>
        <authorList>
            <person name="Mollmann S."/>
            <person name="Albersmeier A."/>
            <person name="Ruckert C."/>
            <person name="Tauch A."/>
        </authorList>
    </citation>
    <scope>NUCLEOTIDE SEQUENCE [LARGE SCALE GENOMIC DNA]</scope>
    <source>
        <strain evidence="1 3">DSM 44264</strain>
    </source>
</reference>
<organism evidence="1 3">
    <name type="scientific">Corynebacterium imitans</name>
    <dbReference type="NCBI Taxonomy" id="156978"/>
    <lineage>
        <taxon>Bacteria</taxon>
        <taxon>Bacillati</taxon>
        <taxon>Actinomycetota</taxon>
        <taxon>Actinomycetes</taxon>
        <taxon>Mycobacteriales</taxon>
        <taxon>Corynebacteriaceae</taxon>
        <taxon>Corynebacterium</taxon>
    </lineage>
</organism>
<gene>
    <name evidence="1" type="ORF">CIMIT_02905</name>
    <name evidence="2" type="ORF">SAMEA4535761_00646</name>
</gene>
<dbReference type="OrthoDB" id="4410600at2"/>
<evidence type="ECO:0000313" key="2">
    <source>
        <dbReference type="EMBL" id="SNV60877.1"/>
    </source>
</evidence>
<evidence type="ECO:0000313" key="1">
    <source>
        <dbReference type="EMBL" id="AIJ32994.1"/>
    </source>
</evidence>
<evidence type="ECO:0000313" key="4">
    <source>
        <dbReference type="Proteomes" id="UP000215374"/>
    </source>
</evidence>
<dbReference type="Proteomes" id="UP000215374">
    <property type="component" value="Chromosome 1"/>
</dbReference>
<keyword evidence="3" id="KW-1185">Reference proteome</keyword>
<dbReference type="NCBIfam" id="TIGR03988">
    <property type="entry name" value="antisig_RsrA"/>
    <property type="match status" value="1"/>
</dbReference>
<dbReference type="EMBL" id="LT906467">
    <property type="protein sequence ID" value="SNV60877.1"/>
    <property type="molecule type" value="Genomic_DNA"/>
</dbReference>
<reference evidence="2 4" key="2">
    <citation type="submission" date="2017-06" db="EMBL/GenBank/DDBJ databases">
        <authorList>
            <consortium name="Pathogen Informatics"/>
        </authorList>
    </citation>
    <scope>NUCLEOTIDE SEQUENCE [LARGE SCALE GENOMIC DNA]</scope>
    <source>
        <strain evidence="2 4">NCTC13015</strain>
    </source>
</reference>
<dbReference type="InterPro" id="IPR024020">
    <property type="entry name" value="Anit_sigma_mycothiol_RsrA"/>
</dbReference>
<dbReference type="EMBL" id="CP009211">
    <property type="protein sequence ID" value="AIJ32994.1"/>
    <property type="molecule type" value="Genomic_DNA"/>
</dbReference>